<proteinExistence type="predicted"/>
<accession>A0A7L7YTS2</accession>
<gene>
    <name evidence="1" type="primary">ORF2</name>
</gene>
<reference evidence="1" key="1">
    <citation type="submission" date="2020-07" db="EMBL/GenBank/DDBJ databases">
        <title>Diversity of sea star-associated densoviruses and transcribed endogenized viral elements of densovirus origin.</title>
        <authorList>
            <person name="Jackson E.W."/>
            <person name="Hewson I."/>
        </authorList>
    </citation>
    <scope>NUCLEOTIDE SEQUENCE</scope>
</reference>
<name>A0A7L7YTS2_9VIRU</name>
<evidence type="ECO:0000313" key="1">
    <source>
        <dbReference type="EMBL" id="QOD39516.1"/>
    </source>
</evidence>
<protein>
    <submittedName>
        <fullName evidence="1">ORF1</fullName>
    </submittedName>
</protein>
<sequence>MAGHSGLVRRVGGRRILYEVSNIHGRFKQTGLDYHDTLQLNDFNDVVHFDRGVDVGYEEIPLDDIEIDVSAETPLLESVGTISAGVGVGSGSVASGIGIGVGTVGAGLAIGLAGGALLPGHRNIGPGNIPDEDGVDEDDKIAYRHDIAYGGAKDQLDVRVADDIAIGEFDSDFERTGNIHSYVGSIGLGIKKTIESKTGVLYPSNLPVSVSGKQWRISVKNLLGIL</sequence>
<organism evidence="1">
    <name type="scientific">uncultured densovirus</name>
    <dbReference type="NCBI Taxonomy" id="748192"/>
    <lineage>
        <taxon>Viruses</taxon>
        <taxon>Monodnaviria</taxon>
        <taxon>Shotokuvirae</taxon>
        <taxon>Cossaviricota</taxon>
        <taxon>Quintoviricetes</taxon>
        <taxon>Piccovirales</taxon>
        <taxon>Parvoviridae</taxon>
        <taxon>Densovirinae</taxon>
        <taxon>environmental samples</taxon>
    </lineage>
</organism>
<dbReference type="EMBL" id="MT733027">
    <property type="protein sequence ID" value="QOD39516.1"/>
    <property type="molecule type" value="Genomic_DNA"/>
</dbReference>